<evidence type="ECO:0000313" key="15">
    <source>
        <dbReference type="Proteomes" id="UP000008144"/>
    </source>
</evidence>
<dbReference type="EMBL" id="EAAA01002606">
    <property type="status" value="NOT_ANNOTATED_CDS"/>
    <property type="molecule type" value="Genomic_DNA"/>
</dbReference>
<evidence type="ECO:0000256" key="2">
    <source>
        <dbReference type="ARBA" id="ARBA00004922"/>
    </source>
</evidence>
<dbReference type="OMA" id="MAGNCGS"/>
<dbReference type="GO" id="GO:0032580">
    <property type="term" value="C:Golgi cisterna membrane"/>
    <property type="evidence" value="ECO:0007669"/>
    <property type="project" value="UniProtKB-SubCell"/>
</dbReference>
<dbReference type="InterPro" id="IPR031481">
    <property type="entry name" value="Glyco_tran_10_N"/>
</dbReference>
<reference evidence="14" key="4">
    <citation type="submission" date="2025-09" db="UniProtKB">
        <authorList>
            <consortium name="Ensembl"/>
        </authorList>
    </citation>
    <scope>IDENTIFICATION</scope>
</reference>
<evidence type="ECO:0000256" key="7">
    <source>
        <dbReference type="ARBA" id="ARBA00022968"/>
    </source>
</evidence>
<dbReference type="Gene3D" id="3.40.50.11660">
    <property type="entry name" value="Glycosyl transferase family 10, C-terminal domain"/>
    <property type="match status" value="1"/>
</dbReference>
<evidence type="ECO:0000313" key="14">
    <source>
        <dbReference type="Ensembl" id="ENSCINP00000028953.2"/>
    </source>
</evidence>
<feature type="domain" description="Fucosyltransferase C-terminal" evidence="12">
    <location>
        <begin position="207"/>
        <end position="395"/>
    </location>
</feature>
<keyword evidence="7" id="KW-0735">Signal-anchor</keyword>
<dbReference type="Pfam" id="PF00852">
    <property type="entry name" value="Glyco_transf_10"/>
    <property type="match status" value="1"/>
</dbReference>
<keyword evidence="10" id="KW-0325">Glycoprotein</keyword>
<feature type="domain" description="Fucosyltransferase N-terminal" evidence="13">
    <location>
        <begin position="66"/>
        <end position="171"/>
    </location>
</feature>
<comment type="pathway">
    <text evidence="2">Protein modification; protein glycosylation.</text>
</comment>
<keyword evidence="11" id="KW-0333">Golgi apparatus</keyword>
<dbReference type="EC" id="2.4.1.-" evidence="11"/>
<evidence type="ECO:0000256" key="1">
    <source>
        <dbReference type="ARBA" id="ARBA00004167"/>
    </source>
</evidence>
<reference evidence="14" key="3">
    <citation type="submission" date="2025-08" db="UniProtKB">
        <authorList>
            <consortium name="Ensembl"/>
        </authorList>
    </citation>
    <scope>IDENTIFICATION</scope>
</reference>
<reference evidence="15" key="1">
    <citation type="journal article" date="2002" name="Science">
        <title>The draft genome of Ciona intestinalis: insights into chordate and vertebrate origins.</title>
        <authorList>
            <person name="Dehal P."/>
            <person name="Satou Y."/>
            <person name="Campbell R.K."/>
            <person name="Chapman J."/>
            <person name="Degnan B."/>
            <person name="De Tomaso A."/>
            <person name="Davidson B."/>
            <person name="Di Gregorio A."/>
            <person name="Gelpke M."/>
            <person name="Goodstein D.M."/>
            <person name="Harafuji N."/>
            <person name="Hastings K.E."/>
            <person name="Ho I."/>
            <person name="Hotta K."/>
            <person name="Huang W."/>
            <person name="Kawashima T."/>
            <person name="Lemaire P."/>
            <person name="Martinez D."/>
            <person name="Meinertzhagen I.A."/>
            <person name="Necula S."/>
            <person name="Nonaka M."/>
            <person name="Putnam N."/>
            <person name="Rash S."/>
            <person name="Saiga H."/>
            <person name="Satake M."/>
            <person name="Terry A."/>
            <person name="Yamada L."/>
            <person name="Wang H.G."/>
            <person name="Awazu S."/>
            <person name="Azumi K."/>
            <person name="Boore J."/>
            <person name="Branno M."/>
            <person name="Chin-Bow S."/>
            <person name="DeSantis R."/>
            <person name="Doyle S."/>
            <person name="Francino P."/>
            <person name="Keys D.N."/>
            <person name="Haga S."/>
            <person name="Hayashi H."/>
            <person name="Hino K."/>
            <person name="Imai K.S."/>
            <person name="Inaba K."/>
            <person name="Kano S."/>
            <person name="Kobayashi K."/>
            <person name="Kobayashi M."/>
            <person name="Lee B.I."/>
            <person name="Makabe K.W."/>
            <person name="Manohar C."/>
            <person name="Matassi G."/>
            <person name="Medina M."/>
            <person name="Mochizuki Y."/>
            <person name="Mount S."/>
            <person name="Morishita T."/>
            <person name="Miura S."/>
            <person name="Nakayama A."/>
            <person name="Nishizaka S."/>
            <person name="Nomoto H."/>
            <person name="Ohta F."/>
            <person name="Oishi K."/>
            <person name="Rigoutsos I."/>
            <person name="Sano M."/>
            <person name="Sasaki A."/>
            <person name="Sasakura Y."/>
            <person name="Shoguchi E."/>
            <person name="Shin-i T."/>
            <person name="Spagnuolo A."/>
            <person name="Stainier D."/>
            <person name="Suzuki M.M."/>
            <person name="Tassy O."/>
            <person name="Takatori N."/>
            <person name="Tokuoka M."/>
            <person name="Yagi K."/>
            <person name="Yoshizaki F."/>
            <person name="Wada S."/>
            <person name="Zhang C."/>
            <person name="Hyatt P.D."/>
            <person name="Larimer F."/>
            <person name="Detter C."/>
            <person name="Doggett N."/>
            <person name="Glavina T."/>
            <person name="Hawkins T."/>
            <person name="Richardson P."/>
            <person name="Lucas S."/>
            <person name="Kohara Y."/>
            <person name="Levine M."/>
            <person name="Satoh N."/>
            <person name="Rokhsar D.S."/>
        </authorList>
    </citation>
    <scope>NUCLEOTIDE SEQUENCE [LARGE SCALE GENOMIC DNA]</scope>
</reference>
<evidence type="ECO:0000256" key="9">
    <source>
        <dbReference type="ARBA" id="ARBA00023136"/>
    </source>
</evidence>
<keyword evidence="4 11" id="KW-0328">Glycosyltransferase</keyword>
<comment type="similarity">
    <text evidence="3 11">Belongs to the glycosyltransferase 10 family.</text>
</comment>
<organism evidence="14 15">
    <name type="scientific">Ciona intestinalis</name>
    <name type="common">Transparent sea squirt</name>
    <name type="synonym">Ascidia intestinalis</name>
    <dbReference type="NCBI Taxonomy" id="7719"/>
    <lineage>
        <taxon>Eukaryota</taxon>
        <taxon>Metazoa</taxon>
        <taxon>Chordata</taxon>
        <taxon>Tunicata</taxon>
        <taxon>Ascidiacea</taxon>
        <taxon>Phlebobranchia</taxon>
        <taxon>Cionidae</taxon>
        <taxon>Ciona</taxon>
    </lineage>
</organism>
<dbReference type="InterPro" id="IPR038577">
    <property type="entry name" value="GT10-like_C_sf"/>
</dbReference>
<keyword evidence="15" id="KW-1185">Reference proteome</keyword>
<feature type="transmembrane region" description="Helical" evidence="11">
    <location>
        <begin position="6"/>
        <end position="24"/>
    </location>
</feature>
<dbReference type="PANTHER" id="PTHR11929:SF145">
    <property type="entry name" value="ALPHA-(1,3)-FUCOSYLTRANSFERASE FUT-1"/>
    <property type="match status" value="1"/>
</dbReference>
<accession>F6Q7J8</accession>
<dbReference type="Pfam" id="PF17039">
    <property type="entry name" value="Glyco_tran_10_N"/>
    <property type="match status" value="1"/>
</dbReference>
<evidence type="ECO:0000256" key="5">
    <source>
        <dbReference type="ARBA" id="ARBA00022679"/>
    </source>
</evidence>
<dbReference type="InParanoid" id="F6Q7J8"/>
<dbReference type="SUPFAM" id="SSF53756">
    <property type="entry name" value="UDP-Glycosyltransferase/glycogen phosphorylase"/>
    <property type="match status" value="1"/>
</dbReference>
<evidence type="ECO:0000259" key="12">
    <source>
        <dbReference type="Pfam" id="PF00852"/>
    </source>
</evidence>
<keyword evidence="5 11" id="KW-0808">Transferase</keyword>
<dbReference type="HOGENOM" id="CLU_032075_2_0_1"/>
<proteinExistence type="inferred from homology"/>
<evidence type="ECO:0000256" key="11">
    <source>
        <dbReference type="RuleBase" id="RU003832"/>
    </source>
</evidence>
<dbReference type="FunFam" id="3.40.50.11660:FF:000007">
    <property type="entry name" value="alpha-(1,3)-fucosyltransferase 6-like"/>
    <property type="match status" value="1"/>
</dbReference>
<evidence type="ECO:0000256" key="4">
    <source>
        <dbReference type="ARBA" id="ARBA00022676"/>
    </source>
</evidence>
<dbReference type="GeneTree" id="ENSGT00940000159014"/>
<sequence>MPNVKFTSLACLIGLFIFVGIYQWSDDPTQGPKLFPLKYRNKEIDSYTNSATVNLTSTTQDKDREIRILFWKPIFGQYIKFNIDRKQCGNCVVSYDTKYLESSDAVIIHYSEARVGALPNPAKRHPNQMYVYFSMESPYAVSVLRGLHFDSLGPYFNWTMNYRRDADIFFPCFEWYVGQNIFNGDTKDQYSLKVVQDIISKKSSPLMVLWMAGNCGSTHGAKLRMQLVKEIEAAGLKVDKRGGCFGTQAPKGDVYKTFAAKYKFYFSFENAMHCRDYITEKLWKNALDSGLVPIVWGPKREDLEQLAPKGSYIFYEDFQSSAKLVEYLNYLDTNDTAYAEYFNWRLEQPSPSVYKMVDHASEYKRRSGICQMCQMLTEKVKFNNVSKIIKSLDSWWTGTEREECLSNTIPLHPTVFK</sequence>
<dbReference type="UniPathway" id="UPA00378"/>
<dbReference type="GO" id="GO:0046920">
    <property type="term" value="F:alpha-(1-&gt;3)-fucosyltransferase activity"/>
    <property type="evidence" value="ECO:0000318"/>
    <property type="project" value="GO_Central"/>
</dbReference>
<dbReference type="Ensembl" id="ENSCINT00000029199.2">
    <property type="protein sequence ID" value="ENSCINP00000028953.2"/>
    <property type="gene ID" value="ENSCING00000016877.2"/>
</dbReference>
<dbReference type="PANTHER" id="PTHR11929">
    <property type="entry name" value="ALPHA- 1,3 -FUCOSYLTRANSFERASE"/>
    <property type="match status" value="1"/>
</dbReference>
<comment type="subcellular location">
    <subcellularLocation>
        <location evidence="11">Golgi apparatus</location>
        <location evidence="11">Golgi stack membrane</location>
        <topology evidence="11">Single-pass type II membrane protein</topology>
    </subcellularLocation>
    <subcellularLocation>
        <location evidence="1">Membrane</location>
        <topology evidence="1">Single-pass membrane protein</topology>
    </subcellularLocation>
</comment>
<keyword evidence="9 11" id="KW-0472">Membrane</keyword>
<dbReference type="InterPro" id="IPR001503">
    <property type="entry name" value="Glyco_trans_10"/>
</dbReference>
<dbReference type="InterPro" id="IPR055270">
    <property type="entry name" value="Glyco_tran_10_C"/>
</dbReference>
<dbReference type="Proteomes" id="UP000008144">
    <property type="component" value="Chromosome 8"/>
</dbReference>
<evidence type="ECO:0000256" key="8">
    <source>
        <dbReference type="ARBA" id="ARBA00022989"/>
    </source>
</evidence>
<keyword evidence="6 11" id="KW-0812">Transmembrane</keyword>
<evidence type="ECO:0000256" key="10">
    <source>
        <dbReference type="ARBA" id="ARBA00023180"/>
    </source>
</evidence>
<evidence type="ECO:0000256" key="3">
    <source>
        <dbReference type="ARBA" id="ARBA00008919"/>
    </source>
</evidence>
<evidence type="ECO:0000259" key="13">
    <source>
        <dbReference type="Pfam" id="PF17039"/>
    </source>
</evidence>
<protein>
    <recommendedName>
        <fullName evidence="11">Fucosyltransferase</fullName>
        <ecNumber evidence="11">2.4.1.-</ecNumber>
    </recommendedName>
</protein>
<reference evidence="14" key="2">
    <citation type="journal article" date="2008" name="Genome Biol.">
        <title>Improved genome assembly and evidence-based global gene model set for the chordate Ciona intestinalis: new insight into intron and operon populations.</title>
        <authorList>
            <person name="Satou Y."/>
            <person name="Mineta K."/>
            <person name="Ogasawara M."/>
            <person name="Sasakura Y."/>
            <person name="Shoguchi E."/>
            <person name="Ueno K."/>
            <person name="Yamada L."/>
            <person name="Matsumoto J."/>
            <person name="Wasserscheid J."/>
            <person name="Dewar K."/>
            <person name="Wiley G.B."/>
            <person name="Macmil S.L."/>
            <person name="Roe B.A."/>
            <person name="Zeller R.W."/>
            <person name="Hastings K.E."/>
            <person name="Lemaire P."/>
            <person name="Lindquist E."/>
            <person name="Endo T."/>
            <person name="Hotta K."/>
            <person name="Inaba K."/>
        </authorList>
    </citation>
    <scope>NUCLEOTIDE SEQUENCE [LARGE SCALE GENOMIC DNA]</scope>
    <source>
        <strain evidence="14">wild type</strain>
    </source>
</reference>
<dbReference type="AlphaFoldDB" id="F6Q7J8"/>
<keyword evidence="8 11" id="KW-1133">Transmembrane helix</keyword>
<name>F6Q7J8_CIOIN</name>
<evidence type="ECO:0000256" key="6">
    <source>
        <dbReference type="ARBA" id="ARBA00022692"/>
    </source>
</evidence>